<dbReference type="Proteomes" id="UP000749559">
    <property type="component" value="Unassembled WGS sequence"/>
</dbReference>
<sequence>MLKRMKKMCDLRHILVLNFLCLLINLFFAVMQLNHGFWPPETFYQPVLTPKDRELMRKTLEVFVGALEAGNITYMMYGGTLIGSYRHHGLIPWDDDTDFILNSTQIDDFKKAIEPLGPEFQLYESDALRTTGWKFYSKAAGKFTHRSFKWPYIDIFFFEENQTHIWDENPQYKSEFCFQKTDVFPLQKRPFEGMTLNAPCKTYEVLSTNYDIHMCASRSFSHINELPLFTFSQKSVPCKILEDKFPFVKRTCSNGIVTENLNVAEWTLQTFQLPESCQSSYP</sequence>
<protein>
    <recommendedName>
        <fullName evidence="1">LicD/FKTN/FKRP nucleotidyltransferase domain-containing protein</fullName>
    </recommendedName>
</protein>
<evidence type="ECO:0000313" key="3">
    <source>
        <dbReference type="Proteomes" id="UP000749559"/>
    </source>
</evidence>
<evidence type="ECO:0000259" key="1">
    <source>
        <dbReference type="Pfam" id="PF04991"/>
    </source>
</evidence>
<dbReference type="GO" id="GO:0009100">
    <property type="term" value="P:glycoprotein metabolic process"/>
    <property type="evidence" value="ECO:0007669"/>
    <property type="project" value="UniProtKB-ARBA"/>
</dbReference>
<gene>
    <name evidence="2" type="ORF">OFUS_LOCUS21783</name>
</gene>
<dbReference type="EMBL" id="CAIIXF020000010">
    <property type="protein sequence ID" value="CAH1797511.1"/>
    <property type="molecule type" value="Genomic_DNA"/>
</dbReference>
<feature type="domain" description="LicD/FKTN/FKRP nucleotidyltransferase" evidence="1">
    <location>
        <begin position="70"/>
        <end position="136"/>
    </location>
</feature>
<dbReference type="Pfam" id="PF04991">
    <property type="entry name" value="LicD"/>
    <property type="match status" value="1"/>
</dbReference>
<dbReference type="InterPro" id="IPR052942">
    <property type="entry name" value="LPS_cholinephosphotransferase"/>
</dbReference>
<dbReference type="OrthoDB" id="419198at2759"/>
<keyword evidence="3" id="KW-1185">Reference proteome</keyword>
<dbReference type="InterPro" id="IPR007074">
    <property type="entry name" value="LicD/FKTN/FKRP_NTP_transf"/>
</dbReference>
<reference evidence="2" key="1">
    <citation type="submission" date="2022-03" db="EMBL/GenBank/DDBJ databases">
        <authorList>
            <person name="Martin C."/>
        </authorList>
    </citation>
    <scope>NUCLEOTIDE SEQUENCE</scope>
</reference>
<dbReference type="AlphaFoldDB" id="A0A8S4PTX4"/>
<organism evidence="2 3">
    <name type="scientific">Owenia fusiformis</name>
    <name type="common">Polychaete worm</name>
    <dbReference type="NCBI Taxonomy" id="6347"/>
    <lineage>
        <taxon>Eukaryota</taxon>
        <taxon>Metazoa</taxon>
        <taxon>Spiralia</taxon>
        <taxon>Lophotrochozoa</taxon>
        <taxon>Annelida</taxon>
        <taxon>Polychaeta</taxon>
        <taxon>Sedentaria</taxon>
        <taxon>Canalipalpata</taxon>
        <taxon>Sabellida</taxon>
        <taxon>Oweniida</taxon>
        <taxon>Oweniidae</taxon>
        <taxon>Owenia</taxon>
    </lineage>
</organism>
<accession>A0A8S4PTX4</accession>
<proteinExistence type="predicted"/>
<evidence type="ECO:0000313" key="2">
    <source>
        <dbReference type="EMBL" id="CAH1797511.1"/>
    </source>
</evidence>
<comment type="caution">
    <text evidence="2">The sequence shown here is derived from an EMBL/GenBank/DDBJ whole genome shotgun (WGS) entry which is preliminary data.</text>
</comment>
<dbReference type="PANTHER" id="PTHR43404:SF2">
    <property type="entry name" value="LIPOPOLYSACCHARIDE CHOLINEPHOSPHOTRANSFERASE LICD"/>
    <property type="match status" value="1"/>
</dbReference>
<dbReference type="PANTHER" id="PTHR43404">
    <property type="entry name" value="LIPOPOLYSACCHARIDE CHOLINEPHOSPHOTRANSFERASE LICD"/>
    <property type="match status" value="1"/>
</dbReference>
<name>A0A8S4PTX4_OWEFU</name>